<evidence type="ECO:0000313" key="3">
    <source>
        <dbReference type="Proteomes" id="UP000320244"/>
    </source>
</evidence>
<name>A0A563DT71_9MICO</name>
<dbReference type="OrthoDB" id="5080511at2"/>
<dbReference type="PROSITE" id="PS51725">
    <property type="entry name" value="ABM"/>
    <property type="match status" value="1"/>
</dbReference>
<dbReference type="PANTHER" id="PTHR33336:SF15">
    <property type="entry name" value="ABM DOMAIN-CONTAINING PROTEIN"/>
    <property type="match status" value="1"/>
</dbReference>
<comment type="caution">
    <text evidence="2">The sequence shown here is derived from an EMBL/GenBank/DDBJ whole genome shotgun (WGS) entry which is preliminary data.</text>
</comment>
<dbReference type="EMBL" id="VCQV01000042">
    <property type="protein sequence ID" value="TWP33435.1"/>
    <property type="molecule type" value="Genomic_DNA"/>
</dbReference>
<dbReference type="AlphaFoldDB" id="A0A563DT71"/>
<keyword evidence="2" id="KW-0560">Oxidoreductase</keyword>
<sequence length="98" mass="10232">MSELRVVAEITAKPGSEQVVRDALATLAAASRGDDGCNSYELFESAAAAGTFFTIESWESQAKLDAHMQAPHLAQALKVAGEHLTAAPAIHPLQSVGT</sequence>
<dbReference type="RefSeq" id="WP_146320332.1">
    <property type="nucleotide sequence ID" value="NZ_VCQV01000042.1"/>
</dbReference>
<dbReference type="SUPFAM" id="SSF54909">
    <property type="entry name" value="Dimeric alpha+beta barrel"/>
    <property type="match status" value="1"/>
</dbReference>
<dbReference type="PANTHER" id="PTHR33336">
    <property type="entry name" value="QUINOL MONOOXYGENASE YGIN-RELATED"/>
    <property type="match status" value="1"/>
</dbReference>
<keyword evidence="3" id="KW-1185">Reference proteome</keyword>
<dbReference type="GO" id="GO:0004497">
    <property type="term" value="F:monooxygenase activity"/>
    <property type="evidence" value="ECO:0007669"/>
    <property type="project" value="UniProtKB-KW"/>
</dbReference>
<reference evidence="2 3" key="1">
    <citation type="submission" date="2019-05" db="EMBL/GenBank/DDBJ databases">
        <authorList>
            <person name="Lee S.D."/>
        </authorList>
    </citation>
    <scope>NUCLEOTIDE SEQUENCE [LARGE SCALE GENOMIC DNA]</scope>
    <source>
        <strain evidence="2 3">C5-26</strain>
    </source>
</reference>
<dbReference type="InterPro" id="IPR007138">
    <property type="entry name" value="ABM_dom"/>
</dbReference>
<protein>
    <submittedName>
        <fullName evidence="2">Antibiotic biosynthesis monooxygenase</fullName>
    </submittedName>
</protein>
<dbReference type="InterPro" id="IPR011008">
    <property type="entry name" value="Dimeric_a/b-barrel"/>
</dbReference>
<evidence type="ECO:0000259" key="1">
    <source>
        <dbReference type="PROSITE" id="PS51725"/>
    </source>
</evidence>
<feature type="domain" description="ABM" evidence="1">
    <location>
        <begin position="4"/>
        <end position="93"/>
    </location>
</feature>
<dbReference type="Proteomes" id="UP000320244">
    <property type="component" value="Unassembled WGS sequence"/>
</dbReference>
<dbReference type="Gene3D" id="3.30.70.100">
    <property type="match status" value="1"/>
</dbReference>
<accession>A0A563DT71</accession>
<proteinExistence type="predicted"/>
<organism evidence="2 3">
    <name type="scientific">Leekyejoonella antrihumi</name>
    <dbReference type="NCBI Taxonomy" id="1660198"/>
    <lineage>
        <taxon>Bacteria</taxon>
        <taxon>Bacillati</taxon>
        <taxon>Actinomycetota</taxon>
        <taxon>Actinomycetes</taxon>
        <taxon>Micrococcales</taxon>
        <taxon>Dermacoccaceae</taxon>
        <taxon>Leekyejoonella</taxon>
    </lineage>
</organism>
<dbReference type="Pfam" id="PF03992">
    <property type="entry name" value="ABM"/>
    <property type="match status" value="1"/>
</dbReference>
<gene>
    <name evidence="2" type="ORF">FGL98_21390</name>
</gene>
<dbReference type="InterPro" id="IPR050744">
    <property type="entry name" value="AI-2_Isomerase_LsrG"/>
</dbReference>
<keyword evidence="2" id="KW-0503">Monooxygenase</keyword>
<evidence type="ECO:0000313" key="2">
    <source>
        <dbReference type="EMBL" id="TWP33435.1"/>
    </source>
</evidence>
<reference evidence="2 3" key="2">
    <citation type="submission" date="2019-08" db="EMBL/GenBank/DDBJ databases">
        <title>Jejuicoccus antrihumi gen. nov., sp. nov., a new member of the family Dermacoccaceae isolated from a cave.</title>
        <authorList>
            <person name="Schumann P."/>
            <person name="Kim I.S."/>
        </authorList>
    </citation>
    <scope>NUCLEOTIDE SEQUENCE [LARGE SCALE GENOMIC DNA]</scope>
    <source>
        <strain evidence="2 3">C5-26</strain>
    </source>
</reference>